<evidence type="ECO:0000256" key="2">
    <source>
        <dbReference type="ARBA" id="ARBA00023219"/>
    </source>
</evidence>
<dbReference type="Pfam" id="PF03592">
    <property type="entry name" value="Terminase_2"/>
    <property type="match status" value="1"/>
</dbReference>
<keyword evidence="2" id="KW-0231">Viral genome packaging</keyword>
<dbReference type="PANTHER" id="PTHR41328:SF2">
    <property type="entry name" value="TERMINASE SMALL SUBUNIT"/>
    <property type="match status" value="1"/>
</dbReference>
<dbReference type="PANTHER" id="PTHR41328">
    <property type="entry name" value="TERMINASE SMALL SUBUNIT-RELATED"/>
    <property type="match status" value="1"/>
</dbReference>
<dbReference type="GO" id="GO:0051276">
    <property type="term" value="P:chromosome organization"/>
    <property type="evidence" value="ECO:0007669"/>
    <property type="project" value="InterPro"/>
</dbReference>
<evidence type="ECO:0000256" key="1">
    <source>
        <dbReference type="ARBA" id="ARBA00022612"/>
    </source>
</evidence>
<evidence type="ECO:0000313" key="3">
    <source>
        <dbReference type="EMBL" id="ANS47598.1"/>
    </source>
</evidence>
<dbReference type="InterPro" id="IPR038713">
    <property type="entry name" value="Terminase_Gp1_N_sf"/>
</dbReference>
<dbReference type="Proteomes" id="UP000092743">
    <property type="component" value="Chromosome"/>
</dbReference>
<accession>A0A9W3X063</accession>
<protein>
    <submittedName>
        <fullName evidence="3">Terminase small subunit</fullName>
    </submittedName>
</protein>
<dbReference type="Gene3D" id="1.10.10.1400">
    <property type="entry name" value="Terminase, small subunit, N-terminal DNA-binding domain, HTH motif"/>
    <property type="match status" value="1"/>
</dbReference>
<keyword evidence="1" id="KW-1188">Viral release from host cell</keyword>
<dbReference type="RefSeq" id="WP_065483297.1">
    <property type="nucleotide sequence ID" value="NZ_CP015350.1"/>
</dbReference>
<sequence length="161" mass="18314">MGLNEKQQRFADYYIELGNATQSAIKAGYSKKSARFIGQENLTKPNIKKYIADKLEEMKSKRTADGQEVLEFLASVMRGEIDEEVILTVGAGEGYSEIMRTRKELSARDRIKAAELLGKRYTLFTDKTDLTVAEPVQIIKGEPKRYEGNHTEVKYEPKLMN</sequence>
<dbReference type="Gene3D" id="6.10.140.2160">
    <property type="match status" value="1"/>
</dbReference>
<evidence type="ECO:0000313" key="4">
    <source>
        <dbReference type="Proteomes" id="UP000092743"/>
    </source>
</evidence>
<organism evidence="3 4">
    <name type="scientific">Bacillus thuringiensis</name>
    <dbReference type="NCBI Taxonomy" id="1428"/>
    <lineage>
        <taxon>Bacteria</taxon>
        <taxon>Bacillati</taxon>
        <taxon>Bacillota</taxon>
        <taxon>Bacilli</taxon>
        <taxon>Bacillales</taxon>
        <taxon>Bacillaceae</taxon>
        <taxon>Bacillus</taxon>
        <taxon>Bacillus cereus group</taxon>
    </lineage>
</organism>
<dbReference type="AlphaFoldDB" id="A0A9W3X063"/>
<dbReference type="InterPro" id="IPR005335">
    <property type="entry name" value="Terminase_ssu"/>
</dbReference>
<dbReference type="InterPro" id="IPR052404">
    <property type="entry name" value="SPP1-like_terminase"/>
</dbReference>
<gene>
    <name evidence="3" type="ORF">BT246_22240</name>
</gene>
<proteinExistence type="predicted"/>
<reference evidence="3 4" key="1">
    <citation type="submission" date="2016-04" db="EMBL/GenBank/DDBJ databases">
        <title>High quality genome of the nematocidal Bacillus thuringiensis MYBT18246.</title>
        <authorList>
            <person name="Hollensteiner J."/>
            <person name="Poehlein A."/>
            <person name="Sproeer C."/>
            <person name="Bunk B."/>
            <person name="Rosenstiel P."/>
            <person name="Schulenburg H."/>
            <person name="Liesegang H."/>
        </authorList>
    </citation>
    <scope>NUCLEOTIDE SEQUENCE [LARGE SCALE GENOMIC DNA]</scope>
    <source>
        <strain evidence="3 4">MYBT18246</strain>
    </source>
</reference>
<dbReference type="EMBL" id="CP015350">
    <property type="protein sequence ID" value="ANS47598.1"/>
    <property type="molecule type" value="Genomic_DNA"/>
</dbReference>
<name>A0A9W3X063_BACTU</name>